<evidence type="ECO:0000259" key="1">
    <source>
        <dbReference type="Pfam" id="PF13590"/>
    </source>
</evidence>
<accession>A0ABT9BBM1</accession>
<sequence length="200" mass="23117">MKNPLRLLGFTLLLPVLGGCFTLHESRIESDYSYSGDFRYYKTYDFMREPSQAGDTTHLSAMLREAINTRLRQQGYHPATRRPDLLISYRLFEGTMRMRGYDQPDIQDWVANGVVQKEDADENSEHESYHPTRVLLTNGTLLITLVDARSQRAVWNGYASGVEVPDNALAEVVMRRSVRSIFDRYRVFTQGFLVNPDERQ</sequence>
<evidence type="ECO:0000313" key="2">
    <source>
        <dbReference type="EMBL" id="MDO7874106.1"/>
    </source>
</evidence>
<keyword evidence="3" id="KW-1185">Reference proteome</keyword>
<gene>
    <name evidence="2" type="ORF">Q5H93_05125</name>
</gene>
<dbReference type="PROSITE" id="PS51257">
    <property type="entry name" value="PROKAR_LIPOPROTEIN"/>
    <property type="match status" value="1"/>
</dbReference>
<dbReference type="Pfam" id="PF13590">
    <property type="entry name" value="DUF4136"/>
    <property type="match status" value="1"/>
</dbReference>
<dbReference type="EMBL" id="JAUQSY010000003">
    <property type="protein sequence ID" value="MDO7874106.1"/>
    <property type="molecule type" value="Genomic_DNA"/>
</dbReference>
<dbReference type="RefSeq" id="WP_305005423.1">
    <property type="nucleotide sequence ID" value="NZ_JAUQSY010000003.1"/>
</dbReference>
<organism evidence="2 3">
    <name type="scientific">Hymenobacter aranciens</name>
    <dbReference type="NCBI Taxonomy" id="3063996"/>
    <lineage>
        <taxon>Bacteria</taxon>
        <taxon>Pseudomonadati</taxon>
        <taxon>Bacteroidota</taxon>
        <taxon>Cytophagia</taxon>
        <taxon>Cytophagales</taxon>
        <taxon>Hymenobacteraceae</taxon>
        <taxon>Hymenobacter</taxon>
    </lineage>
</organism>
<name>A0ABT9BBM1_9BACT</name>
<dbReference type="Proteomes" id="UP001176429">
    <property type="component" value="Unassembled WGS sequence"/>
</dbReference>
<protein>
    <submittedName>
        <fullName evidence="2">DUF4136 domain-containing protein</fullName>
    </submittedName>
</protein>
<reference evidence="2" key="1">
    <citation type="submission" date="2023-07" db="EMBL/GenBank/DDBJ databases">
        <authorList>
            <person name="Kim M.K."/>
        </authorList>
    </citation>
    <scope>NUCLEOTIDE SEQUENCE</scope>
    <source>
        <strain evidence="2">ASUV-10-1</strain>
    </source>
</reference>
<dbReference type="Gene3D" id="3.30.160.670">
    <property type="match status" value="1"/>
</dbReference>
<dbReference type="InterPro" id="IPR025411">
    <property type="entry name" value="DUF4136"/>
</dbReference>
<feature type="domain" description="DUF4136" evidence="1">
    <location>
        <begin position="29"/>
        <end position="185"/>
    </location>
</feature>
<proteinExistence type="predicted"/>
<evidence type="ECO:0000313" key="3">
    <source>
        <dbReference type="Proteomes" id="UP001176429"/>
    </source>
</evidence>
<comment type="caution">
    <text evidence="2">The sequence shown here is derived from an EMBL/GenBank/DDBJ whole genome shotgun (WGS) entry which is preliminary data.</text>
</comment>